<accession>A0AAW5AEK0</accession>
<gene>
    <name evidence="1" type="ORF">L4H06_05825</name>
</gene>
<evidence type="ECO:0000313" key="2">
    <source>
        <dbReference type="Proteomes" id="UP001201397"/>
    </source>
</evidence>
<name>A0AAW5AEK0_9NEIS</name>
<comment type="caution">
    <text evidence="1">The sequence shown here is derived from an EMBL/GenBank/DDBJ whole genome shotgun (WGS) entry which is preliminary data.</text>
</comment>
<organism evidence="1 2">
    <name type="scientific">Neisseria lisongii</name>
    <dbReference type="NCBI Taxonomy" id="2912188"/>
    <lineage>
        <taxon>Bacteria</taxon>
        <taxon>Pseudomonadati</taxon>
        <taxon>Pseudomonadota</taxon>
        <taxon>Betaproteobacteria</taxon>
        <taxon>Neisseriales</taxon>
        <taxon>Neisseriaceae</taxon>
        <taxon>Neisseria</taxon>
    </lineage>
</organism>
<dbReference type="Proteomes" id="UP001201397">
    <property type="component" value="Unassembled WGS sequence"/>
</dbReference>
<reference evidence="1" key="1">
    <citation type="submission" date="2022-01" db="EMBL/GenBank/DDBJ databases">
        <title>Neisseria sp. ZJ104.</title>
        <authorList>
            <person name="Yang C."/>
        </authorList>
    </citation>
    <scope>NUCLEOTIDE SEQUENCE</scope>
    <source>
        <strain evidence="1">ZJ104</strain>
    </source>
</reference>
<proteinExistence type="predicted"/>
<dbReference type="RefSeq" id="WP_237092743.1">
    <property type="nucleotide sequence ID" value="NZ_JAKKDL010000005.1"/>
</dbReference>
<dbReference type="AlphaFoldDB" id="A0AAW5AEK0"/>
<evidence type="ECO:0000313" key="1">
    <source>
        <dbReference type="EMBL" id="MCF7529739.1"/>
    </source>
</evidence>
<sequence>MDTALVCQAAFHFLQTSWAVWLPFGGMIFRRPAVRVVSEFIAETVVFLIKRAIVRGK</sequence>
<protein>
    <submittedName>
        <fullName evidence="1">Uncharacterized protein</fullName>
    </submittedName>
</protein>
<dbReference type="EMBL" id="JAKKDL010000005">
    <property type="protein sequence ID" value="MCF7529739.1"/>
    <property type="molecule type" value="Genomic_DNA"/>
</dbReference>